<dbReference type="InterPro" id="IPR008930">
    <property type="entry name" value="Terpenoid_cyclase/PrenylTrfase"/>
</dbReference>
<keyword evidence="2" id="KW-0449">Lipoprotein</keyword>
<dbReference type="PANTHER" id="PTHR40094">
    <property type="entry name" value="ALPHA-2-MACROGLOBULIN HOMOLOG"/>
    <property type="match status" value="1"/>
</dbReference>
<feature type="domain" description="Bacterial alpha-2-macroglobulin MG10" evidence="1">
    <location>
        <begin position="436"/>
        <end position="551"/>
    </location>
</feature>
<accession>A0A644YCA2</accession>
<sequence length="565" mass="61868">MLKLLDGASKSVSFNATGDTIVYFALKAGNSTGAEQVRIKASGGGESVSETIDIGIRNPNPPVVISQSVLIDPNGNAQLALNPGNVNPTDWAKLELSRIPSVNLNKNLSYLAEYPHGCTEQVTSQGFPLLYLGNFVSLSDGEKELMNKKIASVIQVLSSRQLPDGGFVYWPGQGFASEWASTYAGHFLVEAKNKGFDVSQSVIGRWVGFQQKLARNWTRIDSHRGYYGISMTELQQAYRLYALALSGNTELGAMNRMREIADLNLQAKWRLAAAYALAGKPDVANSLVFNASDAVEDYRSNNDTYGSPARDKAMIMQTYLLLGNIEKALQLAPDVSRALSSDYISTQTVAFGLMAMAQLAEKMGSGNIDVDWTLNGKKMAAVNTPHAFHQVDLKTAPNQSVQISNKGKGKVYARLTAFMQPLVDTLRAAEGSLRLSVNYLDAAGKPLDVKSLKQGTEFTAVVTVRNSVEQSFTDLALLQVFPSGWEIFNERLTGTQSAAETYNYRDIRDDRVLTYFNLGAGQSATFRARLQAAYRGNYYLPAVSCQAMYEPREQARTSGIWVEVR</sequence>
<organism evidence="2">
    <name type="scientific">bioreactor metagenome</name>
    <dbReference type="NCBI Taxonomy" id="1076179"/>
    <lineage>
        <taxon>unclassified sequences</taxon>
        <taxon>metagenomes</taxon>
        <taxon>ecological metagenomes</taxon>
    </lineage>
</organism>
<dbReference type="PANTHER" id="PTHR40094:SF1">
    <property type="entry name" value="UBIQUITIN DOMAIN-CONTAINING PROTEIN"/>
    <property type="match status" value="1"/>
</dbReference>
<dbReference type="SMART" id="SM01419">
    <property type="entry name" value="Thiol-ester_cl"/>
    <property type="match status" value="1"/>
</dbReference>
<gene>
    <name evidence="2" type="primary">yfhM_4</name>
    <name evidence="2" type="ORF">SDC9_72686</name>
</gene>
<dbReference type="Pfam" id="PF17973">
    <property type="entry name" value="bMG10"/>
    <property type="match status" value="1"/>
</dbReference>
<evidence type="ECO:0000259" key="1">
    <source>
        <dbReference type="Pfam" id="PF17973"/>
    </source>
</evidence>
<dbReference type="AlphaFoldDB" id="A0A644YCA2"/>
<name>A0A644YCA2_9ZZZZ</name>
<dbReference type="Gene3D" id="1.50.10.20">
    <property type="match status" value="1"/>
</dbReference>
<evidence type="ECO:0000313" key="2">
    <source>
        <dbReference type="EMBL" id="MPM26185.1"/>
    </source>
</evidence>
<dbReference type="InterPro" id="IPR041246">
    <property type="entry name" value="Bact_MG10"/>
</dbReference>
<protein>
    <submittedName>
        <fullName evidence="2">Putative lipoprotein YfhM</fullName>
    </submittedName>
</protein>
<dbReference type="SUPFAM" id="SSF48239">
    <property type="entry name" value="Terpenoid cyclases/Protein prenyltransferases"/>
    <property type="match status" value="1"/>
</dbReference>
<dbReference type="InterPro" id="IPR051802">
    <property type="entry name" value="YfhM-like"/>
</dbReference>
<dbReference type="EMBL" id="VSSQ01004670">
    <property type="protein sequence ID" value="MPM26185.1"/>
    <property type="molecule type" value="Genomic_DNA"/>
</dbReference>
<dbReference type="InterPro" id="IPR047565">
    <property type="entry name" value="Alpha-macroglob_thiol-ester_cl"/>
</dbReference>
<proteinExistence type="predicted"/>
<dbReference type="GO" id="GO:0004866">
    <property type="term" value="F:endopeptidase inhibitor activity"/>
    <property type="evidence" value="ECO:0007669"/>
    <property type="project" value="TreeGrafter"/>
</dbReference>
<reference evidence="2" key="1">
    <citation type="submission" date="2019-08" db="EMBL/GenBank/DDBJ databases">
        <authorList>
            <person name="Kucharzyk K."/>
            <person name="Murdoch R.W."/>
            <person name="Higgins S."/>
            <person name="Loffler F."/>
        </authorList>
    </citation>
    <scope>NUCLEOTIDE SEQUENCE</scope>
</reference>
<dbReference type="CDD" id="cd02891">
    <property type="entry name" value="A2M_like"/>
    <property type="match status" value="1"/>
</dbReference>
<comment type="caution">
    <text evidence="2">The sequence shown here is derived from an EMBL/GenBank/DDBJ whole genome shotgun (WGS) entry which is preliminary data.</text>
</comment>